<evidence type="ECO:0000313" key="2">
    <source>
        <dbReference type="Proteomes" id="UP000184536"/>
    </source>
</evidence>
<sequence>MERARYKKVYEQIQNYDNETNIKEDSYRDIKKVIIKQKFFT</sequence>
<gene>
    <name evidence="1" type="ORF">SAMN02745975_01443</name>
</gene>
<dbReference type="STRING" id="1121919.SAMN02745975_01443"/>
<reference evidence="2" key="1">
    <citation type="submission" date="2016-11" db="EMBL/GenBank/DDBJ databases">
        <authorList>
            <person name="Varghese N."/>
            <person name="Submissions S."/>
        </authorList>
    </citation>
    <scope>NUCLEOTIDE SEQUENCE [LARGE SCALE GENOMIC DNA]</scope>
    <source>
        <strain evidence="2">DSM 17957</strain>
    </source>
</reference>
<organism evidence="1 2">
    <name type="scientific">Geosporobacter subterraneus DSM 17957</name>
    <dbReference type="NCBI Taxonomy" id="1121919"/>
    <lineage>
        <taxon>Bacteria</taxon>
        <taxon>Bacillati</taxon>
        <taxon>Bacillota</taxon>
        <taxon>Clostridia</taxon>
        <taxon>Peptostreptococcales</taxon>
        <taxon>Thermotaleaceae</taxon>
        <taxon>Geosporobacter</taxon>
    </lineage>
</organism>
<accession>A0A1M6H4Z8</accession>
<keyword evidence="2" id="KW-1185">Reference proteome</keyword>
<evidence type="ECO:0000313" key="1">
    <source>
        <dbReference type="EMBL" id="SHJ17246.1"/>
    </source>
</evidence>
<dbReference type="Proteomes" id="UP000184536">
    <property type="component" value="Unassembled WGS sequence"/>
</dbReference>
<proteinExistence type="predicted"/>
<name>A0A1M6H4Z8_9FIRM</name>
<protein>
    <submittedName>
        <fullName evidence="1">Uncharacterized protein</fullName>
    </submittedName>
</protein>
<dbReference type="AlphaFoldDB" id="A0A1M6H4Z8"/>
<dbReference type="EMBL" id="FQZV01000016">
    <property type="protein sequence ID" value="SHJ17246.1"/>
    <property type="molecule type" value="Genomic_DNA"/>
</dbReference>